<reference evidence="1 2" key="1">
    <citation type="journal article" date="2019" name="Environ. Microbiol.">
        <title>Species interactions and distinct microbial communities in high Arctic permafrost affected cryosols are associated with the CH4 and CO2 gas fluxes.</title>
        <authorList>
            <person name="Altshuler I."/>
            <person name="Hamel J."/>
            <person name="Turney S."/>
            <person name="Magnuson E."/>
            <person name="Levesque R."/>
            <person name="Greer C."/>
            <person name="Whyte L.G."/>
        </authorList>
    </citation>
    <scope>NUCLEOTIDE SEQUENCE [LARGE SCALE GENOMIC DNA]</scope>
    <source>
        <strain evidence="1 2">S9.3B</strain>
    </source>
</reference>
<evidence type="ECO:0000313" key="2">
    <source>
        <dbReference type="Proteomes" id="UP000317078"/>
    </source>
</evidence>
<accession>A0A502FS89</accession>
<keyword evidence="2" id="KW-1185">Reference proteome</keyword>
<name>A0A502FS89_9PROT</name>
<dbReference type="EMBL" id="RCZP01000022">
    <property type="protein sequence ID" value="TPG52281.1"/>
    <property type="molecule type" value="Genomic_DNA"/>
</dbReference>
<evidence type="ECO:0000313" key="1">
    <source>
        <dbReference type="EMBL" id="TPG52281.1"/>
    </source>
</evidence>
<sequence>MQTLTSSPGPSTLSHAQIRIMLQDAEGLAAAMRRQLTKRPKSGLSRARALVFLICASLMKRCVSLGAPARVD</sequence>
<protein>
    <submittedName>
        <fullName evidence="1">Uncharacterized protein</fullName>
    </submittedName>
</protein>
<dbReference type="Proteomes" id="UP000317078">
    <property type="component" value="Unassembled WGS sequence"/>
</dbReference>
<dbReference type="AlphaFoldDB" id="A0A502FS89"/>
<gene>
    <name evidence="1" type="ORF">EAH89_18760</name>
</gene>
<proteinExistence type="predicted"/>
<organism evidence="1 2">
    <name type="scientific">Muricoccus nepalensis</name>
    <dbReference type="NCBI Taxonomy" id="1854500"/>
    <lineage>
        <taxon>Bacteria</taxon>
        <taxon>Pseudomonadati</taxon>
        <taxon>Pseudomonadota</taxon>
        <taxon>Alphaproteobacteria</taxon>
        <taxon>Acetobacterales</taxon>
        <taxon>Roseomonadaceae</taxon>
        <taxon>Muricoccus</taxon>
    </lineage>
</organism>
<dbReference type="RefSeq" id="WP_140885268.1">
    <property type="nucleotide sequence ID" value="NZ_RCZP01000022.1"/>
</dbReference>
<comment type="caution">
    <text evidence="1">The sequence shown here is derived from an EMBL/GenBank/DDBJ whole genome shotgun (WGS) entry which is preliminary data.</text>
</comment>